<evidence type="ECO:0000256" key="1">
    <source>
        <dbReference type="SAM" id="Phobius"/>
    </source>
</evidence>
<gene>
    <name evidence="2" type="ORF">EJ02DRAFT_423741</name>
</gene>
<keyword evidence="1" id="KW-0812">Transmembrane</keyword>
<keyword evidence="1" id="KW-1133">Transmembrane helix</keyword>
<proteinExistence type="predicted"/>
<dbReference type="EMBL" id="ML976059">
    <property type="protein sequence ID" value="KAF1940636.1"/>
    <property type="molecule type" value="Genomic_DNA"/>
</dbReference>
<sequence>MSYCTIPANVPCGCLTTTSPSLTSISALGTPPQMPTISANWIFLNVACICVATVAAGLLLIRCYNPKQLATRWQPGRVQQSDSRAINISSDPMSIVSNKSNVSNRFQQV</sequence>
<dbReference type="Proteomes" id="UP000800038">
    <property type="component" value="Unassembled WGS sequence"/>
</dbReference>
<keyword evidence="3" id="KW-1185">Reference proteome</keyword>
<accession>A0A6A5SPV0</accession>
<feature type="transmembrane region" description="Helical" evidence="1">
    <location>
        <begin position="41"/>
        <end position="61"/>
    </location>
</feature>
<reference evidence="2" key="1">
    <citation type="journal article" date="2020" name="Stud. Mycol.">
        <title>101 Dothideomycetes genomes: a test case for predicting lifestyles and emergence of pathogens.</title>
        <authorList>
            <person name="Haridas S."/>
            <person name="Albert R."/>
            <person name="Binder M."/>
            <person name="Bloem J."/>
            <person name="Labutti K."/>
            <person name="Salamov A."/>
            <person name="Andreopoulos B."/>
            <person name="Baker S."/>
            <person name="Barry K."/>
            <person name="Bills G."/>
            <person name="Bluhm B."/>
            <person name="Cannon C."/>
            <person name="Castanera R."/>
            <person name="Culley D."/>
            <person name="Daum C."/>
            <person name="Ezra D."/>
            <person name="Gonzalez J."/>
            <person name="Henrissat B."/>
            <person name="Kuo A."/>
            <person name="Liang C."/>
            <person name="Lipzen A."/>
            <person name="Lutzoni F."/>
            <person name="Magnuson J."/>
            <person name="Mondo S."/>
            <person name="Nolan M."/>
            <person name="Ohm R."/>
            <person name="Pangilinan J."/>
            <person name="Park H.-J."/>
            <person name="Ramirez L."/>
            <person name="Alfaro M."/>
            <person name="Sun H."/>
            <person name="Tritt A."/>
            <person name="Yoshinaga Y."/>
            <person name="Zwiers L.-H."/>
            <person name="Turgeon B."/>
            <person name="Goodwin S."/>
            <person name="Spatafora J."/>
            <person name="Crous P."/>
            <person name="Grigoriev I."/>
        </authorList>
    </citation>
    <scope>NUCLEOTIDE SEQUENCE</scope>
    <source>
        <strain evidence="2">CBS 161.51</strain>
    </source>
</reference>
<dbReference type="AlphaFoldDB" id="A0A6A5SPV0"/>
<evidence type="ECO:0000313" key="2">
    <source>
        <dbReference type="EMBL" id="KAF1940636.1"/>
    </source>
</evidence>
<name>A0A6A5SPV0_9PLEO</name>
<keyword evidence="1" id="KW-0472">Membrane</keyword>
<protein>
    <submittedName>
        <fullName evidence="2">Uncharacterized protein</fullName>
    </submittedName>
</protein>
<evidence type="ECO:0000313" key="3">
    <source>
        <dbReference type="Proteomes" id="UP000800038"/>
    </source>
</evidence>
<organism evidence="2 3">
    <name type="scientific">Clathrospora elynae</name>
    <dbReference type="NCBI Taxonomy" id="706981"/>
    <lineage>
        <taxon>Eukaryota</taxon>
        <taxon>Fungi</taxon>
        <taxon>Dikarya</taxon>
        <taxon>Ascomycota</taxon>
        <taxon>Pezizomycotina</taxon>
        <taxon>Dothideomycetes</taxon>
        <taxon>Pleosporomycetidae</taxon>
        <taxon>Pleosporales</taxon>
        <taxon>Diademaceae</taxon>
        <taxon>Clathrospora</taxon>
    </lineage>
</organism>